<accession>A0A165JIE8</accession>
<dbReference type="EMBL" id="KV425966">
    <property type="protein sequence ID" value="KZV94885.1"/>
    <property type="molecule type" value="Genomic_DNA"/>
</dbReference>
<evidence type="ECO:0000313" key="2">
    <source>
        <dbReference type="EMBL" id="KZV94885.1"/>
    </source>
</evidence>
<proteinExistence type="predicted"/>
<name>A0A165JIE8_EXIGL</name>
<evidence type="ECO:0000256" key="1">
    <source>
        <dbReference type="SAM" id="MobiDB-lite"/>
    </source>
</evidence>
<feature type="compositionally biased region" description="Polar residues" evidence="1">
    <location>
        <begin position="1"/>
        <end position="22"/>
    </location>
</feature>
<sequence length="135" mass="14658">MTTDSAQQADELSLSSLSINSQEDWDRSSSDIQFGSKPGSRPTTPKGGAALKEGETPGKIAKTKRRLAELLQKHTEDGKQVELTAEDEAKLSEELADWINSDSSPFEPDDDWFDRKAAEIKADKADADGSAKSES</sequence>
<reference evidence="2 3" key="1">
    <citation type="journal article" date="2016" name="Mol. Biol. Evol.">
        <title>Comparative Genomics of Early-Diverging Mushroom-Forming Fungi Provides Insights into the Origins of Lignocellulose Decay Capabilities.</title>
        <authorList>
            <person name="Nagy L.G."/>
            <person name="Riley R."/>
            <person name="Tritt A."/>
            <person name="Adam C."/>
            <person name="Daum C."/>
            <person name="Floudas D."/>
            <person name="Sun H."/>
            <person name="Yadav J.S."/>
            <person name="Pangilinan J."/>
            <person name="Larsson K.H."/>
            <person name="Matsuura K."/>
            <person name="Barry K."/>
            <person name="Labutti K."/>
            <person name="Kuo R."/>
            <person name="Ohm R.A."/>
            <person name="Bhattacharya S.S."/>
            <person name="Shirouzu T."/>
            <person name="Yoshinaga Y."/>
            <person name="Martin F.M."/>
            <person name="Grigoriev I.V."/>
            <person name="Hibbett D.S."/>
        </authorList>
    </citation>
    <scope>NUCLEOTIDE SEQUENCE [LARGE SCALE GENOMIC DNA]</scope>
    <source>
        <strain evidence="2 3">HHB12029</strain>
    </source>
</reference>
<dbReference type="AlphaFoldDB" id="A0A165JIE8"/>
<gene>
    <name evidence="2" type="ORF">EXIGLDRAFT_766760</name>
</gene>
<protein>
    <submittedName>
        <fullName evidence="2">Uncharacterized protein</fullName>
    </submittedName>
</protein>
<feature type="region of interest" description="Disordered" evidence="1">
    <location>
        <begin position="1"/>
        <end position="62"/>
    </location>
</feature>
<organism evidence="2 3">
    <name type="scientific">Exidia glandulosa HHB12029</name>
    <dbReference type="NCBI Taxonomy" id="1314781"/>
    <lineage>
        <taxon>Eukaryota</taxon>
        <taxon>Fungi</taxon>
        <taxon>Dikarya</taxon>
        <taxon>Basidiomycota</taxon>
        <taxon>Agaricomycotina</taxon>
        <taxon>Agaricomycetes</taxon>
        <taxon>Auriculariales</taxon>
        <taxon>Exidiaceae</taxon>
        <taxon>Exidia</taxon>
    </lineage>
</organism>
<dbReference type="Proteomes" id="UP000077266">
    <property type="component" value="Unassembled WGS sequence"/>
</dbReference>
<dbReference type="InParanoid" id="A0A165JIE8"/>
<evidence type="ECO:0000313" key="3">
    <source>
        <dbReference type="Proteomes" id="UP000077266"/>
    </source>
</evidence>
<dbReference type="OrthoDB" id="3247268at2759"/>
<keyword evidence="3" id="KW-1185">Reference proteome</keyword>